<dbReference type="InterPro" id="IPR015300">
    <property type="entry name" value="DNA-bd_pseudobarrel_sf"/>
</dbReference>
<dbReference type="GO" id="GO:0003677">
    <property type="term" value="F:DNA binding"/>
    <property type="evidence" value="ECO:0007669"/>
    <property type="project" value="UniProtKB-KW"/>
</dbReference>
<evidence type="ECO:0000256" key="3">
    <source>
        <dbReference type="ARBA" id="ARBA00023125"/>
    </source>
</evidence>
<comment type="caution">
    <text evidence="7">The sequence shown here is derived from an EMBL/GenBank/DDBJ whole genome shotgun (WGS) entry which is preliminary data.</text>
</comment>
<gene>
    <name evidence="7" type="ORF">G2W53_039227</name>
</gene>
<keyword evidence="2" id="KW-0805">Transcription regulation</keyword>
<dbReference type="Proteomes" id="UP000634136">
    <property type="component" value="Unassembled WGS sequence"/>
</dbReference>
<keyword evidence="4" id="KW-0804">Transcription</keyword>
<sequence length="131" mass="14527">MLDSKFMKCKDVKGNSALERANAFKSQNPSFVWVAKQSYIHGSANFAIPSNFARSFLGSRKNGESTKLVMLDGRVWEAKYIIRIKSTKTVVFELSSGGFRALAKANDLKVGDVCVFEFLGGTTITFQVLIF</sequence>
<name>A0A834W5X9_9FABA</name>
<dbReference type="Pfam" id="PF02362">
    <property type="entry name" value="B3"/>
    <property type="match status" value="1"/>
</dbReference>
<keyword evidence="5" id="KW-0539">Nucleus</keyword>
<dbReference type="AlphaFoldDB" id="A0A834W5X9"/>
<keyword evidence="3" id="KW-0238">DNA-binding</keyword>
<dbReference type="PANTHER" id="PTHR31391">
    <property type="entry name" value="B3 DOMAIN-CONTAINING PROTEIN OS11G0197600-RELATED"/>
    <property type="match status" value="1"/>
</dbReference>
<protein>
    <submittedName>
        <fullName evidence="7">B3 domain-containing transcription factor VRN1</fullName>
    </submittedName>
</protein>
<organism evidence="7 8">
    <name type="scientific">Senna tora</name>
    <dbReference type="NCBI Taxonomy" id="362788"/>
    <lineage>
        <taxon>Eukaryota</taxon>
        <taxon>Viridiplantae</taxon>
        <taxon>Streptophyta</taxon>
        <taxon>Embryophyta</taxon>
        <taxon>Tracheophyta</taxon>
        <taxon>Spermatophyta</taxon>
        <taxon>Magnoliopsida</taxon>
        <taxon>eudicotyledons</taxon>
        <taxon>Gunneridae</taxon>
        <taxon>Pentapetalae</taxon>
        <taxon>rosids</taxon>
        <taxon>fabids</taxon>
        <taxon>Fabales</taxon>
        <taxon>Fabaceae</taxon>
        <taxon>Caesalpinioideae</taxon>
        <taxon>Cassia clade</taxon>
        <taxon>Senna</taxon>
    </lineage>
</organism>
<evidence type="ECO:0000256" key="2">
    <source>
        <dbReference type="ARBA" id="ARBA00023015"/>
    </source>
</evidence>
<comment type="subcellular location">
    <subcellularLocation>
        <location evidence="1">Nucleus</location>
    </subcellularLocation>
</comment>
<proteinExistence type="predicted"/>
<dbReference type="GO" id="GO:0005634">
    <property type="term" value="C:nucleus"/>
    <property type="evidence" value="ECO:0007669"/>
    <property type="project" value="UniProtKB-SubCell"/>
</dbReference>
<dbReference type="PROSITE" id="PS50863">
    <property type="entry name" value="B3"/>
    <property type="match status" value="1"/>
</dbReference>
<dbReference type="OrthoDB" id="1864528at2759"/>
<dbReference type="SMART" id="SM01019">
    <property type="entry name" value="B3"/>
    <property type="match status" value="1"/>
</dbReference>
<evidence type="ECO:0000313" key="8">
    <source>
        <dbReference type="Proteomes" id="UP000634136"/>
    </source>
</evidence>
<evidence type="ECO:0000256" key="5">
    <source>
        <dbReference type="ARBA" id="ARBA00023242"/>
    </source>
</evidence>
<dbReference type="CDD" id="cd10017">
    <property type="entry name" value="B3_DNA"/>
    <property type="match status" value="1"/>
</dbReference>
<feature type="domain" description="TF-B3" evidence="6">
    <location>
        <begin position="31"/>
        <end position="131"/>
    </location>
</feature>
<dbReference type="Gene3D" id="2.40.330.10">
    <property type="entry name" value="DNA-binding pseudobarrel domain"/>
    <property type="match status" value="1"/>
</dbReference>
<keyword evidence="8" id="KW-1185">Reference proteome</keyword>
<evidence type="ECO:0000256" key="4">
    <source>
        <dbReference type="ARBA" id="ARBA00023163"/>
    </source>
</evidence>
<dbReference type="InterPro" id="IPR003340">
    <property type="entry name" value="B3_DNA-bd"/>
</dbReference>
<evidence type="ECO:0000313" key="7">
    <source>
        <dbReference type="EMBL" id="KAF7807066.1"/>
    </source>
</evidence>
<reference evidence="7" key="1">
    <citation type="submission" date="2020-09" db="EMBL/GenBank/DDBJ databases">
        <title>Genome-Enabled Discovery of Anthraquinone Biosynthesis in Senna tora.</title>
        <authorList>
            <person name="Kang S.-H."/>
            <person name="Pandey R.P."/>
            <person name="Lee C.-M."/>
            <person name="Sim J.-S."/>
            <person name="Jeong J.-T."/>
            <person name="Choi B.-S."/>
            <person name="Jung M."/>
            <person name="Ginzburg D."/>
            <person name="Zhao K."/>
            <person name="Won S.Y."/>
            <person name="Oh T.-J."/>
            <person name="Yu Y."/>
            <person name="Kim N.-H."/>
            <person name="Lee O.R."/>
            <person name="Lee T.-H."/>
            <person name="Bashyal P."/>
            <person name="Kim T.-S."/>
            <person name="Lee W.-H."/>
            <person name="Kawkins C."/>
            <person name="Kim C.-K."/>
            <person name="Kim J.S."/>
            <person name="Ahn B.O."/>
            <person name="Rhee S.Y."/>
            <person name="Sohng J.K."/>
        </authorList>
    </citation>
    <scope>NUCLEOTIDE SEQUENCE</scope>
    <source>
        <tissue evidence="7">Leaf</tissue>
    </source>
</reference>
<dbReference type="EMBL" id="JAAIUW010000012">
    <property type="protein sequence ID" value="KAF7807066.1"/>
    <property type="molecule type" value="Genomic_DNA"/>
</dbReference>
<dbReference type="InterPro" id="IPR044837">
    <property type="entry name" value="REM16-like"/>
</dbReference>
<evidence type="ECO:0000259" key="6">
    <source>
        <dbReference type="PROSITE" id="PS50863"/>
    </source>
</evidence>
<accession>A0A834W5X9</accession>
<evidence type="ECO:0000256" key="1">
    <source>
        <dbReference type="ARBA" id="ARBA00004123"/>
    </source>
</evidence>
<dbReference type="SUPFAM" id="SSF101936">
    <property type="entry name" value="DNA-binding pseudobarrel domain"/>
    <property type="match status" value="1"/>
</dbReference>